<keyword evidence="2" id="KW-0813">Transport</keyword>
<sequence>MNNRKMIVITGSVAFVIVLVLAGSIKYFLTPRPPVKVGVVLPLTGDFAAYGKMGLNGARMAVNEINENGGLLGGRKIELFIEDNQTDPGVSITKARKLIQEDDVVARSSPIFPVKTIPLCR</sequence>
<dbReference type="EMBL" id="QFFZ01000004">
    <property type="protein sequence ID" value="TEB12922.1"/>
    <property type="molecule type" value="Genomic_DNA"/>
</dbReference>
<dbReference type="PRINTS" id="PR00337">
    <property type="entry name" value="LEUILEVALBP"/>
</dbReference>
<evidence type="ECO:0000256" key="1">
    <source>
        <dbReference type="ARBA" id="ARBA00010062"/>
    </source>
</evidence>
<proteinExistence type="inferred from homology"/>
<keyword evidence="4" id="KW-0029">Amino-acid transport</keyword>
<dbReference type="OrthoDB" id="9783240at2"/>
<dbReference type="PANTHER" id="PTHR30483:SF6">
    <property type="entry name" value="PERIPLASMIC BINDING PROTEIN OF ABC TRANSPORTER FOR NATURAL AMINO ACIDS"/>
    <property type="match status" value="1"/>
</dbReference>
<dbReference type="Proteomes" id="UP000297597">
    <property type="component" value="Unassembled WGS sequence"/>
</dbReference>
<comment type="similarity">
    <text evidence="1">Belongs to the leucine-binding protein family.</text>
</comment>
<evidence type="ECO:0000259" key="5">
    <source>
        <dbReference type="Pfam" id="PF13458"/>
    </source>
</evidence>
<dbReference type="SUPFAM" id="SSF53822">
    <property type="entry name" value="Periplasmic binding protein-like I"/>
    <property type="match status" value="1"/>
</dbReference>
<reference evidence="6 7" key="1">
    <citation type="journal article" date="2018" name="Environ. Microbiol.">
        <title>Novel energy conservation strategies and behaviour of Pelotomaculum schinkii driving syntrophic propionate catabolism.</title>
        <authorList>
            <person name="Hidalgo-Ahumada C.A.P."/>
            <person name="Nobu M.K."/>
            <person name="Narihiro T."/>
            <person name="Tamaki H."/>
            <person name="Liu W.T."/>
            <person name="Kamagata Y."/>
            <person name="Stams A.J.M."/>
            <person name="Imachi H."/>
            <person name="Sousa D.Z."/>
        </authorList>
    </citation>
    <scope>NUCLEOTIDE SEQUENCE [LARGE SCALE GENOMIC DNA]</scope>
    <source>
        <strain evidence="6 7">MGP</strain>
    </source>
</reference>
<feature type="domain" description="Leucine-binding protein" evidence="5">
    <location>
        <begin position="34"/>
        <end position="106"/>
    </location>
</feature>
<evidence type="ECO:0000313" key="6">
    <source>
        <dbReference type="EMBL" id="TEB12922.1"/>
    </source>
</evidence>
<dbReference type="RefSeq" id="WP_134212449.1">
    <property type="nucleotide sequence ID" value="NZ_QFFZ01000004.1"/>
</dbReference>
<dbReference type="InterPro" id="IPR028081">
    <property type="entry name" value="Leu-bd"/>
</dbReference>
<keyword evidence="7" id="KW-1185">Reference proteome</keyword>
<dbReference type="Pfam" id="PF13458">
    <property type="entry name" value="Peripla_BP_6"/>
    <property type="match status" value="1"/>
</dbReference>
<protein>
    <submittedName>
        <fullName evidence="6">Leucine-, isoleucine-, valine-, threonine-, and alanine-binding protein</fullName>
    </submittedName>
</protein>
<keyword evidence="3" id="KW-0732">Signal</keyword>
<gene>
    <name evidence="6" type="primary">braC_3</name>
    <name evidence="6" type="ORF">Pmgp_00560</name>
</gene>
<dbReference type="InterPro" id="IPR028082">
    <property type="entry name" value="Peripla_BP_I"/>
</dbReference>
<evidence type="ECO:0000256" key="2">
    <source>
        <dbReference type="ARBA" id="ARBA00022448"/>
    </source>
</evidence>
<accession>A0A4Y7RW61</accession>
<comment type="caution">
    <text evidence="6">The sequence shown here is derived from an EMBL/GenBank/DDBJ whole genome shotgun (WGS) entry which is preliminary data.</text>
</comment>
<dbReference type="GO" id="GO:0006865">
    <property type="term" value="P:amino acid transport"/>
    <property type="evidence" value="ECO:0007669"/>
    <property type="project" value="UniProtKB-KW"/>
</dbReference>
<evidence type="ECO:0000256" key="4">
    <source>
        <dbReference type="ARBA" id="ARBA00022970"/>
    </source>
</evidence>
<dbReference type="PANTHER" id="PTHR30483">
    <property type="entry name" value="LEUCINE-SPECIFIC-BINDING PROTEIN"/>
    <property type="match status" value="1"/>
</dbReference>
<dbReference type="InterPro" id="IPR051010">
    <property type="entry name" value="BCAA_transport"/>
</dbReference>
<evidence type="ECO:0000256" key="3">
    <source>
        <dbReference type="ARBA" id="ARBA00022729"/>
    </source>
</evidence>
<dbReference type="InterPro" id="IPR000709">
    <property type="entry name" value="Leu_Ile_Val-bd"/>
</dbReference>
<name>A0A4Y7RW61_9FIRM</name>
<dbReference type="AlphaFoldDB" id="A0A4Y7RW61"/>
<evidence type="ECO:0000313" key="7">
    <source>
        <dbReference type="Proteomes" id="UP000297597"/>
    </source>
</evidence>
<dbReference type="Gene3D" id="3.40.50.2300">
    <property type="match status" value="1"/>
</dbReference>
<organism evidence="6 7">
    <name type="scientific">Pelotomaculum propionicicum</name>
    <dbReference type="NCBI Taxonomy" id="258475"/>
    <lineage>
        <taxon>Bacteria</taxon>
        <taxon>Bacillati</taxon>
        <taxon>Bacillota</taxon>
        <taxon>Clostridia</taxon>
        <taxon>Eubacteriales</taxon>
        <taxon>Desulfotomaculaceae</taxon>
        <taxon>Pelotomaculum</taxon>
    </lineage>
</organism>